<evidence type="ECO:0000313" key="12">
    <source>
        <dbReference type="EMBL" id="RKL68045.1"/>
    </source>
</evidence>
<accession>A0A3A9KJU8</accession>
<dbReference type="InterPro" id="IPR050922">
    <property type="entry name" value="LytR/CpsA/Psr_CW_biosynth"/>
</dbReference>
<dbReference type="HAMAP" id="MF_01140">
    <property type="entry name" value="TagU_transferase"/>
    <property type="match status" value="1"/>
</dbReference>
<dbReference type="GO" id="GO:0070726">
    <property type="term" value="P:cell wall assembly"/>
    <property type="evidence" value="ECO:0007669"/>
    <property type="project" value="UniProtKB-UniRule"/>
</dbReference>
<comment type="similarity">
    <text evidence="1 9">Belongs to the LytR/CpsA/Psr (LCP) family.</text>
</comment>
<evidence type="ECO:0000256" key="5">
    <source>
        <dbReference type="ARBA" id="ARBA00022968"/>
    </source>
</evidence>
<dbReference type="PANTHER" id="PTHR33392:SF6">
    <property type="entry name" value="POLYISOPRENYL-TEICHOIC ACID--PEPTIDOGLYCAN TEICHOIC ACID TRANSFERASE TAGU"/>
    <property type="match status" value="1"/>
</dbReference>
<keyword evidence="7 9" id="KW-0472">Membrane</keyword>
<evidence type="ECO:0000259" key="11">
    <source>
        <dbReference type="Pfam" id="PF03816"/>
    </source>
</evidence>
<dbReference type="Proteomes" id="UP000281498">
    <property type="component" value="Unassembled WGS sequence"/>
</dbReference>
<evidence type="ECO:0000256" key="4">
    <source>
        <dbReference type="ARBA" id="ARBA00022692"/>
    </source>
</evidence>
<evidence type="ECO:0000256" key="8">
    <source>
        <dbReference type="ARBA" id="ARBA00023316"/>
    </source>
</evidence>
<dbReference type="InterPro" id="IPR004474">
    <property type="entry name" value="LytR_CpsA_psr"/>
</dbReference>
<dbReference type="EC" id="2.7.8.-" evidence="9"/>
<dbReference type="Gene3D" id="3.40.630.190">
    <property type="entry name" value="LCP protein"/>
    <property type="match status" value="1"/>
</dbReference>
<dbReference type="EMBL" id="PDOE01000002">
    <property type="protein sequence ID" value="RKL68045.1"/>
    <property type="molecule type" value="Genomic_DNA"/>
</dbReference>
<gene>
    <name evidence="9" type="primary">tagU</name>
    <name evidence="12" type="ORF">CR203_05985</name>
</gene>
<evidence type="ECO:0000313" key="13">
    <source>
        <dbReference type="Proteomes" id="UP000281498"/>
    </source>
</evidence>
<comment type="caution">
    <text evidence="12">The sequence shown here is derived from an EMBL/GenBank/DDBJ whole genome shotgun (WGS) entry which is preliminary data.</text>
</comment>
<sequence>MKKALIIIGSVMLVFVLAVGGYGFYLYKSVQSTIDSDMHSPIERDKSDKREVEVDVDEGQEPLSFLLMGVDAEESSKGRTDTMIVLTVNPNEDSMRMVSIPRDTRTEIIGRGVQDKINHAFAFGGEEMAINTVENYLDIPIDYFLTVNMTGFKDIVDSLGNVTVYNDSAFDQSGYTFEEGELYLNGDEALAFSRMRKQDTRGDLGRNDRQRQVIEGIIKEGASFSSVTKAESILNAIGTNMKTNLTFDEMVDIQSNYKDARHQSETLEISGTGETIDSIWYLMVPEEERQRISSELRAHLQLDESEVASN</sequence>
<keyword evidence="3 9" id="KW-0808">Transferase</keyword>
<evidence type="ECO:0000256" key="3">
    <source>
        <dbReference type="ARBA" id="ARBA00022679"/>
    </source>
</evidence>
<keyword evidence="8 9" id="KW-0961">Cell wall biogenesis/degradation</keyword>
<dbReference type="NCBIfam" id="TIGR00350">
    <property type="entry name" value="lytR_cpsA_psr"/>
    <property type="match status" value="1"/>
</dbReference>
<protein>
    <recommendedName>
        <fullName evidence="9">Polyisoprenyl-teichoic acid--peptidoglycan teichoic acid transferase TagU</fullName>
        <ecNumber evidence="9">2.7.8.-</ecNumber>
    </recommendedName>
</protein>
<evidence type="ECO:0000256" key="9">
    <source>
        <dbReference type="HAMAP-Rule" id="MF_01140"/>
    </source>
</evidence>
<proteinExistence type="inferred from homology"/>
<comment type="pathway">
    <text evidence="9">Cell wall biogenesis.</text>
</comment>
<reference evidence="12 13" key="1">
    <citation type="submission" date="2017-10" db="EMBL/GenBank/DDBJ databases">
        <title>Bacillus sp. nov., a halophilic bacterium isolated from a Keqin Lake.</title>
        <authorList>
            <person name="Wang H."/>
        </authorList>
    </citation>
    <scope>NUCLEOTIDE SEQUENCE [LARGE SCALE GENOMIC DNA]</scope>
    <source>
        <strain evidence="12 13">KCTC 13187</strain>
    </source>
</reference>
<feature type="domain" description="Cell envelope-related transcriptional attenuator" evidence="11">
    <location>
        <begin position="79"/>
        <end position="220"/>
    </location>
</feature>
<feature type="topological domain" description="Extracellular" evidence="9">
    <location>
        <begin position="25"/>
        <end position="310"/>
    </location>
</feature>
<evidence type="ECO:0000256" key="6">
    <source>
        <dbReference type="ARBA" id="ARBA00022989"/>
    </source>
</evidence>
<dbReference type="GO" id="GO:0016780">
    <property type="term" value="F:phosphotransferase activity, for other substituted phosphate groups"/>
    <property type="evidence" value="ECO:0007669"/>
    <property type="project" value="UniProtKB-UniRule"/>
</dbReference>
<evidence type="ECO:0000256" key="2">
    <source>
        <dbReference type="ARBA" id="ARBA00022475"/>
    </source>
</evidence>
<dbReference type="Pfam" id="PF03816">
    <property type="entry name" value="LytR_cpsA_psr"/>
    <property type="match status" value="1"/>
</dbReference>
<dbReference type="OrthoDB" id="27330at2"/>
<feature type="transmembrane region" description="Helical" evidence="10">
    <location>
        <begin position="5"/>
        <end position="27"/>
    </location>
</feature>
<comment type="function">
    <text evidence="9">May catalyze the final step in cell wall teichoic acid biosynthesis, the transfer of the anionic cell wall polymers (APs) from their lipid-linked precursor to the cell wall peptidoglycan (PG).</text>
</comment>
<feature type="topological domain" description="Cytoplasmic" evidence="9">
    <location>
        <begin position="1"/>
        <end position="3"/>
    </location>
</feature>
<evidence type="ECO:0000256" key="10">
    <source>
        <dbReference type="SAM" id="Phobius"/>
    </source>
</evidence>
<name>A0A3A9KJU8_9BACI</name>
<organism evidence="12 13">
    <name type="scientific">Salipaludibacillus neizhouensis</name>
    <dbReference type="NCBI Taxonomy" id="885475"/>
    <lineage>
        <taxon>Bacteria</taxon>
        <taxon>Bacillati</taxon>
        <taxon>Bacillota</taxon>
        <taxon>Bacilli</taxon>
        <taxon>Bacillales</taxon>
        <taxon>Bacillaceae</taxon>
    </lineage>
</organism>
<keyword evidence="13" id="KW-1185">Reference proteome</keyword>
<comment type="subcellular location">
    <subcellularLocation>
        <location evidence="9">Cell membrane</location>
        <topology evidence="9">Single-pass type II membrane protein</topology>
    </subcellularLocation>
</comment>
<keyword evidence="2 9" id="KW-1003">Cell membrane</keyword>
<keyword evidence="5 9" id="KW-0735">Signal-anchor</keyword>
<keyword evidence="6 9" id="KW-1133">Transmembrane helix</keyword>
<dbReference type="PANTHER" id="PTHR33392">
    <property type="entry name" value="POLYISOPRENYL-TEICHOIC ACID--PEPTIDOGLYCAN TEICHOIC ACID TRANSFERASE TAGU"/>
    <property type="match status" value="1"/>
</dbReference>
<keyword evidence="4 9" id="KW-0812">Transmembrane</keyword>
<evidence type="ECO:0000256" key="7">
    <source>
        <dbReference type="ARBA" id="ARBA00023136"/>
    </source>
</evidence>
<dbReference type="InterPro" id="IPR023734">
    <property type="entry name" value="TagU"/>
</dbReference>
<dbReference type="GO" id="GO:0005886">
    <property type="term" value="C:plasma membrane"/>
    <property type="evidence" value="ECO:0007669"/>
    <property type="project" value="UniProtKB-SubCell"/>
</dbReference>
<dbReference type="AlphaFoldDB" id="A0A3A9KJU8"/>
<evidence type="ECO:0000256" key="1">
    <source>
        <dbReference type="ARBA" id="ARBA00006068"/>
    </source>
</evidence>